<evidence type="ECO:0000259" key="1">
    <source>
        <dbReference type="Pfam" id="PF06568"/>
    </source>
</evidence>
<organism evidence="2 3">
    <name type="scientific">Thioalbus denitrificans</name>
    <dbReference type="NCBI Taxonomy" id="547122"/>
    <lineage>
        <taxon>Bacteria</taxon>
        <taxon>Pseudomonadati</taxon>
        <taxon>Pseudomonadota</taxon>
        <taxon>Gammaproteobacteria</taxon>
        <taxon>Chromatiales</taxon>
        <taxon>Ectothiorhodospiraceae</taxon>
        <taxon>Thioalbus</taxon>
    </lineage>
</organism>
<name>A0A369CE98_9GAMM</name>
<evidence type="ECO:0000313" key="2">
    <source>
        <dbReference type="EMBL" id="RCX32350.1"/>
    </source>
</evidence>
<dbReference type="AlphaFoldDB" id="A0A369CE98"/>
<keyword evidence="3" id="KW-1185">Reference proteome</keyword>
<sequence>MNVRVLEMQSRRGWWSGAAESATRVLHRGIVLLLEWNQRARQRRQLARLDDYLLRDIGLSRVDAEQEARKPFWRG</sequence>
<comment type="caution">
    <text evidence="2">The sequence shown here is derived from an EMBL/GenBank/DDBJ whole genome shotgun (WGS) entry which is preliminary data.</text>
</comment>
<evidence type="ECO:0000313" key="3">
    <source>
        <dbReference type="Proteomes" id="UP000252707"/>
    </source>
</evidence>
<accession>A0A369CE98</accession>
<dbReference type="EMBL" id="QPJY01000002">
    <property type="protein sequence ID" value="RCX32350.1"/>
    <property type="molecule type" value="Genomic_DNA"/>
</dbReference>
<dbReference type="Pfam" id="PF06568">
    <property type="entry name" value="YjiS-like"/>
    <property type="match status" value="1"/>
</dbReference>
<dbReference type="Proteomes" id="UP000252707">
    <property type="component" value="Unassembled WGS sequence"/>
</dbReference>
<dbReference type="InterPro" id="IPR009506">
    <property type="entry name" value="YjiS-like"/>
</dbReference>
<gene>
    <name evidence="2" type="ORF">DFQ59_102712</name>
</gene>
<dbReference type="RefSeq" id="WP_211314829.1">
    <property type="nucleotide sequence ID" value="NZ_QPJY01000002.1"/>
</dbReference>
<reference evidence="2 3" key="1">
    <citation type="submission" date="2018-07" db="EMBL/GenBank/DDBJ databases">
        <title>Genomic Encyclopedia of Type Strains, Phase IV (KMG-IV): sequencing the most valuable type-strain genomes for metagenomic binning, comparative biology and taxonomic classification.</title>
        <authorList>
            <person name="Goeker M."/>
        </authorList>
    </citation>
    <scope>NUCLEOTIDE SEQUENCE [LARGE SCALE GENOMIC DNA]</scope>
    <source>
        <strain evidence="2 3">DSM 26407</strain>
    </source>
</reference>
<proteinExistence type="predicted"/>
<feature type="domain" description="YjiS-like" evidence="1">
    <location>
        <begin position="35"/>
        <end position="65"/>
    </location>
</feature>
<protein>
    <submittedName>
        <fullName evidence="2">Uncharacterized protein DUF1127</fullName>
    </submittedName>
</protein>